<dbReference type="AlphaFoldDB" id="A0A917NYP0"/>
<organism evidence="2 3">
    <name type="scientific">Streptomyces brasiliensis</name>
    <dbReference type="NCBI Taxonomy" id="1954"/>
    <lineage>
        <taxon>Bacteria</taxon>
        <taxon>Bacillati</taxon>
        <taxon>Actinomycetota</taxon>
        <taxon>Actinomycetes</taxon>
        <taxon>Kitasatosporales</taxon>
        <taxon>Streptomycetaceae</taxon>
        <taxon>Streptomyces</taxon>
    </lineage>
</organism>
<dbReference type="InterPro" id="IPR032710">
    <property type="entry name" value="NTF2-like_dom_sf"/>
</dbReference>
<accession>A0A917NYP0</accession>
<keyword evidence="3" id="KW-1185">Reference proteome</keyword>
<dbReference type="Gene3D" id="3.10.450.50">
    <property type="match status" value="1"/>
</dbReference>
<dbReference type="EMBL" id="BMQA01000025">
    <property type="protein sequence ID" value="GGJ41185.1"/>
    <property type="molecule type" value="Genomic_DNA"/>
</dbReference>
<evidence type="ECO:0000313" key="2">
    <source>
        <dbReference type="EMBL" id="GGJ41185.1"/>
    </source>
</evidence>
<proteinExistence type="predicted"/>
<protein>
    <recommendedName>
        <fullName evidence="1">Limonene-1,2-epoxide hydrolase domain-containing protein</fullName>
    </recommendedName>
</protein>
<dbReference type="RefSeq" id="WP_189314420.1">
    <property type="nucleotide sequence ID" value="NZ_BMQA01000025.1"/>
</dbReference>
<gene>
    <name evidence="2" type="ORF">GCM10010121_060270</name>
</gene>
<evidence type="ECO:0000259" key="1">
    <source>
        <dbReference type="Pfam" id="PF07858"/>
    </source>
</evidence>
<dbReference type="Pfam" id="PF07858">
    <property type="entry name" value="LEH"/>
    <property type="match status" value="1"/>
</dbReference>
<comment type="caution">
    <text evidence="2">The sequence shown here is derived from an EMBL/GenBank/DDBJ whole genome shotgun (WGS) entry which is preliminary data.</text>
</comment>
<sequence>MNTDPLAVVRDFFAHFGPTHDDMVATARRLCHDDLWWASGGFDPPRVTSLDQLVTDLENARARKGVAGFRFELVHAAADGPYVLTERFDDSVDDHGRLLHSFKVMGTLKVEHGRIRWARDYFYDTREFAEQYLPEDFAADRSPILDDLMRAGD</sequence>
<evidence type="ECO:0000313" key="3">
    <source>
        <dbReference type="Proteomes" id="UP000657574"/>
    </source>
</evidence>
<name>A0A917NYP0_9ACTN</name>
<dbReference type="Proteomes" id="UP000657574">
    <property type="component" value="Unassembled WGS sequence"/>
</dbReference>
<reference evidence="2" key="1">
    <citation type="journal article" date="2014" name="Int. J. Syst. Evol. Microbiol.">
        <title>Complete genome sequence of Corynebacterium casei LMG S-19264T (=DSM 44701T), isolated from a smear-ripened cheese.</title>
        <authorList>
            <consortium name="US DOE Joint Genome Institute (JGI-PGF)"/>
            <person name="Walter F."/>
            <person name="Albersmeier A."/>
            <person name="Kalinowski J."/>
            <person name="Ruckert C."/>
        </authorList>
    </citation>
    <scope>NUCLEOTIDE SEQUENCE</scope>
    <source>
        <strain evidence="2">JCM 3086</strain>
    </source>
</reference>
<dbReference type="SUPFAM" id="SSF54427">
    <property type="entry name" value="NTF2-like"/>
    <property type="match status" value="1"/>
</dbReference>
<reference evidence="2" key="2">
    <citation type="submission" date="2020-09" db="EMBL/GenBank/DDBJ databases">
        <authorList>
            <person name="Sun Q."/>
            <person name="Ohkuma M."/>
        </authorList>
    </citation>
    <scope>NUCLEOTIDE SEQUENCE</scope>
    <source>
        <strain evidence="2">JCM 3086</strain>
    </source>
</reference>
<dbReference type="InterPro" id="IPR013100">
    <property type="entry name" value="LEH"/>
</dbReference>
<feature type="domain" description="Limonene-1,2-epoxide hydrolase" evidence="1">
    <location>
        <begin position="64"/>
        <end position="122"/>
    </location>
</feature>